<evidence type="ECO:0000313" key="2">
    <source>
        <dbReference type="WBParaSite" id="ES5_v2.g20058.t1"/>
    </source>
</evidence>
<accession>A0AC34FSC9</accession>
<evidence type="ECO:0000313" key="1">
    <source>
        <dbReference type="Proteomes" id="UP000887579"/>
    </source>
</evidence>
<organism evidence="1 2">
    <name type="scientific">Panagrolaimus sp. ES5</name>
    <dbReference type="NCBI Taxonomy" id="591445"/>
    <lineage>
        <taxon>Eukaryota</taxon>
        <taxon>Metazoa</taxon>
        <taxon>Ecdysozoa</taxon>
        <taxon>Nematoda</taxon>
        <taxon>Chromadorea</taxon>
        <taxon>Rhabditida</taxon>
        <taxon>Tylenchina</taxon>
        <taxon>Panagrolaimomorpha</taxon>
        <taxon>Panagrolaimoidea</taxon>
        <taxon>Panagrolaimidae</taxon>
        <taxon>Panagrolaimus</taxon>
    </lineage>
</organism>
<protein>
    <submittedName>
        <fullName evidence="2">Uncharacterized protein</fullName>
    </submittedName>
</protein>
<reference evidence="2" key="1">
    <citation type="submission" date="2022-11" db="UniProtKB">
        <authorList>
            <consortium name="WormBaseParasite"/>
        </authorList>
    </citation>
    <scope>IDENTIFICATION</scope>
</reference>
<proteinExistence type="predicted"/>
<sequence length="77" mass="9188">MTNDENRTWTVTGAMPYIDIVRETERKSSLPMAFRKVVERQHIPTTRDSFDPNILQIRHEDKVKFVEHLDVMLENFN</sequence>
<name>A0AC34FSC9_9BILA</name>
<dbReference type="Proteomes" id="UP000887579">
    <property type="component" value="Unplaced"/>
</dbReference>
<dbReference type="WBParaSite" id="ES5_v2.g20058.t1">
    <property type="protein sequence ID" value="ES5_v2.g20058.t1"/>
    <property type="gene ID" value="ES5_v2.g20058"/>
</dbReference>